<reference evidence="1 2" key="1">
    <citation type="submission" date="2023-11" db="EMBL/GenBank/DDBJ databases">
        <title>Draft genome sequence of a psychrophilic Clostridium strain from permafrost water brine.</title>
        <authorList>
            <person name="Shcherbakova V.A."/>
            <person name="Trubitsyn V.E."/>
            <person name="Zakharyuk A.G."/>
        </authorList>
    </citation>
    <scope>NUCLEOTIDE SEQUENCE [LARGE SCALE GENOMIC DNA]</scope>
    <source>
        <strain evidence="1 2">14F</strain>
    </source>
</reference>
<dbReference type="RefSeq" id="WP_301182966.1">
    <property type="nucleotide sequence ID" value="NZ_JAZHFS010000012.1"/>
</dbReference>
<name>A0ABU7UPI7_9CLOT</name>
<keyword evidence="2" id="KW-1185">Reference proteome</keyword>
<accession>A0ABU7UPI7</accession>
<organism evidence="1 2">
    <name type="scientific">Clostridium frigoriphilum</name>
    <dbReference type="NCBI Taxonomy" id="443253"/>
    <lineage>
        <taxon>Bacteria</taxon>
        <taxon>Bacillati</taxon>
        <taxon>Bacillota</taxon>
        <taxon>Clostridia</taxon>
        <taxon>Eubacteriales</taxon>
        <taxon>Clostridiaceae</taxon>
        <taxon>Clostridium</taxon>
    </lineage>
</organism>
<evidence type="ECO:0000313" key="2">
    <source>
        <dbReference type="Proteomes" id="UP001498469"/>
    </source>
</evidence>
<dbReference type="Proteomes" id="UP001498469">
    <property type="component" value="Unassembled WGS sequence"/>
</dbReference>
<protein>
    <recommendedName>
        <fullName evidence="3">Bacteriocin-type signal sequence-containing protein</fullName>
    </recommendedName>
</protein>
<sequence>MKKSKKASDLPNQIKNGHCNNFASHCCLNCDKCWGAKPKTPK</sequence>
<evidence type="ECO:0008006" key="3">
    <source>
        <dbReference type="Google" id="ProtNLM"/>
    </source>
</evidence>
<proteinExistence type="predicted"/>
<gene>
    <name evidence="1" type="ORF">SJI18_13455</name>
</gene>
<evidence type="ECO:0000313" key="1">
    <source>
        <dbReference type="EMBL" id="MEF2113310.1"/>
    </source>
</evidence>
<dbReference type="EMBL" id="JAZHFS010000012">
    <property type="protein sequence ID" value="MEF2113310.1"/>
    <property type="molecule type" value="Genomic_DNA"/>
</dbReference>
<comment type="caution">
    <text evidence="1">The sequence shown here is derived from an EMBL/GenBank/DDBJ whole genome shotgun (WGS) entry which is preliminary data.</text>
</comment>